<evidence type="ECO:0000313" key="2">
    <source>
        <dbReference type="EMBL" id="KAL2787518.1"/>
    </source>
</evidence>
<proteinExistence type="predicted"/>
<accession>A0ABR4FW73</accession>
<sequence length="152" mass="16726">MTAKNGTLHRTTVPQSLVDPKIWAKQVAVGTSHLAPAHAEVLSKITTPFIHAIIDSYPAPRKASFMNGRVLLVGDALAHLRPHGGYSTSLAALEAGWVGELVSGEMSIAEWERRVTRLVYLWWCRGIWYGHSLLRAGSVWEFVLSAVYFCAA</sequence>
<comment type="caution">
    <text evidence="2">The sequence shown here is derived from an EMBL/GenBank/DDBJ whole genome shotgun (WGS) entry which is preliminary data.</text>
</comment>
<reference evidence="2 3" key="1">
    <citation type="submission" date="2024-07" db="EMBL/GenBank/DDBJ databases">
        <title>Section-level genome sequencing and comparative genomics of Aspergillus sections Usti and Cavernicolus.</title>
        <authorList>
            <consortium name="Lawrence Berkeley National Laboratory"/>
            <person name="Nybo J.L."/>
            <person name="Vesth T.C."/>
            <person name="Theobald S."/>
            <person name="Frisvad J.C."/>
            <person name="Larsen T.O."/>
            <person name="Kjaerboelling I."/>
            <person name="Rothschild-Mancinelli K."/>
            <person name="Lyhne E.K."/>
            <person name="Kogle M.E."/>
            <person name="Barry K."/>
            <person name="Clum A."/>
            <person name="Na H."/>
            <person name="Ledsgaard L."/>
            <person name="Lin J."/>
            <person name="Lipzen A."/>
            <person name="Kuo A."/>
            <person name="Riley R."/>
            <person name="Mondo S."/>
            <person name="Labutti K."/>
            <person name="Haridas S."/>
            <person name="Pangalinan J."/>
            <person name="Salamov A.A."/>
            <person name="Simmons B.A."/>
            <person name="Magnuson J.K."/>
            <person name="Chen J."/>
            <person name="Drula E."/>
            <person name="Henrissat B."/>
            <person name="Wiebenga A."/>
            <person name="Lubbers R.J."/>
            <person name="Gomes A.C."/>
            <person name="Makela M.R."/>
            <person name="Stajich J."/>
            <person name="Grigoriev I.V."/>
            <person name="Mortensen U.H."/>
            <person name="De Vries R.P."/>
            <person name="Baker S.E."/>
            <person name="Andersen M.R."/>
        </authorList>
    </citation>
    <scope>NUCLEOTIDE SEQUENCE [LARGE SCALE GENOMIC DNA]</scope>
    <source>
        <strain evidence="2 3">CBS 209.92</strain>
    </source>
</reference>
<evidence type="ECO:0000313" key="3">
    <source>
        <dbReference type="Proteomes" id="UP001610563"/>
    </source>
</evidence>
<organism evidence="2 3">
    <name type="scientific">Aspergillus keveii</name>
    <dbReference type="NCBI Taxonomy" id="714993"/>
    <lineage>
        <taxon>Eukaryota</taxon>
        <taxon>Fungi</taxon>
        <taxon>Dikarya</taxon>
        <taxon>Ascomycota</taxon>
        <taxon>Pezizomycotina</taxon>
        <taxon>Eurotiomycetes</taxon>
        <taxon>Eurotiomycetidae</taxon>
        <taxon>Eurotiales</taxon>
        <taxon>Aspergillaceae</taxon>
        <taxon>Aspergillus</taxon>
        <taxon>Aspergillus subgen. Nidulantes</taxon>
    </lineage>
</organism>
<dbReference type="Pfam" id="PF22607">
    <property type="entry name" value="FAD_binding-like"/>
    <property type="match status" value="1"/>
</dbReference>
<evidence type="ECO:0000259" key="1">
    <source>
        <dbReference type="Pfam" id="PF22607"/>
    </source>
</evidence>
<dbReference type="Gene3D" id="3.30.9.60">
    <property type="match status" value="1"/>
</dbReference>
<dbReference type="PANTHER" id="PTHR47469">
    <property type="entry name" value="MONOOXYGENASE-LIKE"/>
    <property type="match status" value="1"/>
</dbReference>
<dbReference type="Proteomes" id="UP001610563">
    <property type="component" value="Unassembled WGS sequence"/>
</dbReference>
<keyword evidence="3" id="KW-1185">Reference proteome</keyword>
<dbReference type="EMBL" id="JBFTWV010000095">
    <property type="protein sequence ID" value="KAL2787518.1"/>
    <property type="molecule type" value="Genomic_DNA"/>
</dbReference>
<dbReference type="SUPFAM" id="SSF51905">
    <property type="entry name" value="FAD/NAD(P)-binding domain"/>
    <property type="match status" value="1"/>
</dbReference>
<dbReference type="SUPFAM" id="SSF54373">
    <property type="entry name" value="FAD-linked reductases, C-terminal domain"/>
    <property type="match status" value="1"/>
</dbReference>
<dbReference type="InterPro" id="IPR036188">
    <property type="entry name" value="FAD/NAD-bd_sf"/>
</dbReference>
<dbReference type="InterPro" id="IPR053212">
    <property type="entry name" value="DHP_3-monooxygenase"/>
</dbReference>
<protein>
    <recommendedName>
        <fullName evidence="1">2,6-dihydroxypyridine 3-monooxygenase substrate binding domain-containing protein</fullName>
    </recommendedName>
</protein>
<name>A0ABR4FW73_9EURO</name>
<dbReference type="InterPro" id="IPR054707">
    <property type="entry name" value="DhpH_subs-bd"/>
</dbReference>
<feature type="domain" description="2,6-dihydroxypyridine 3-monooxygenase substrate binding" evidence="1">
    <location>
        <begin position="1"/>
        <end position="55"/>
    </location>
</feature>
<dbReference type="PANTHER" id="PTHR47469:SF2">
    <property type="entry name" value="OS06G0597600 PROTEIN"/>
    <property type="match status" value="1"/>
</dbReference>
<gene>
    <name evidence="2" type="ORF">BJX66DRAFT_341160</name>
</gene>